<evidence type="ECO:0000313" key="12">
    <source>
        <dbReference type="EMBL" id="KAJ9141987.1"/>
    </source>
</evidence>
<dbReference type="GO" id="GO:0008380">
    <property type="term" value="P:RNA splicing"/>
    <property type="evidence" value="ECO:0007669"/>
    <property type="project" value="UniProtKB-KW"/>
</dbReference>
<dbReference type="Pfam" id="PF01585">
    <property type="entry name" value="G-patch"/>
    <property type="match status" value="1"/>
</dbReference>
<dbReference type="PANTHER" id="PTHR14195">
    <property type="entry name" value="G PATCH DOMAIN CONTAINING PROTEIN 2"/>
    <property type="match status" value="1"/>
</dbReference>
<sequence length="643" mass="69076">MKDEARNTGHRSSHWGGDTRLRTRPVGFVSAGFIEPLKQQPQDDQPCEESSETGISVGDALQQSSAALAAEVGELSLETAEETLELPDPFPSSPSPAAAVVATTTASTTAGISAIETAQPEAVGFFIDVTGDKTLAANISRSPPRVPDPQTSADDSDSSTEVILFKGRNNTNRDKAPIQQKRTNPTISLDTIRYDSRAVEAGVAEDSKPSLNHALQSGGAGPRRRAKRGRFDHIDDDEEAIIADYIANMAEDSDDVDDGTSQQPFLNADLGADDDDLGNGTSNSNMSSGDSAVPHDARDSDAALNDDVLGGQDSEDDDTASPTMDDETLARLLAKQEELGMGSDELLLASGAAGGRGSAYFQSGPQTSRRGKTGNNHNGSAFPSAGAVADAFDDLDLMDWERPSLRNQRKRGRRGQPPVFGLSDSEMEQTLQTAWHNDRESKKSRKMRREELRAQGLLGKHADPNDPRLRYPTGMTLEDIKAEMRSFLEGSEPRLELPPMDKSARATLHELARKFKVKSQSTGSGAQRRPTLIRTKYTASYSEERLEFAISGLGRKHFPRLDLKGKGKAMQRKPRAGAGHSAVTYQEGEVVGASAPELGQENKGRAMLEKMGWSSGMGLGSLDNKGILQPVAHVVKRTKAGLG</sequence>
<feature type="compositionally biased region" description="Acidic residues" evidence="9">
    <location>
        <begin position="313"/>
        <end position="327"/>
    </location>
</feature>
<feature type="region of interest" description="Disordered" evidence="9">
    <location>
        <begin position="138"/>
        <end position="160"/>
    </location>
</feature>
<keyword evidence="6" id="KW-0507">mRNA processing</keyword>
<comment type="subcellular location">
    <subcellularLocation>
        <location evidence="2">Cytoplasm</location>
    </subcellularLocation>
    <subcellularLocation>
        <location evidence="1">Nucleus</location>
    </subcellularLocation>
</comment>
<dbReference type="PROSITE" id="PS50174">
    <property type="entry name" value="G_PATCH"/>
    <property type="match status" value="1"/>
</dbReference>
<dbReference type="Gene3D" id="3.30.1370.50">
    <property type="entry name" value="R3H-like domain"/>
    <property type="match status" value="1"/>
</dbReference>
<feature type="compositionally biased region" description="Low complexity" evidence="9">
    <location>
        <begin position="278"/>
        <end position="291"/>
    </location>
</feature>
<evidence type="ECO:0000313" key="13">
    <source>
        <dbReference type="Proteomes" id="UP001174691"/>
    </source>
</evidence>
<dbReference type="SUPFAM" id="SSF82708">
    <property type="entry name" value="R3H domain"/>
    <property type="match status" value="1"/>
</dbReference>
<dbReference type="InterPro" id="IPR051189">
    <property type="entry name" value="Splicing_assoc_domain"/>
</dbReference>
<keyword evidence="7" id="KW-0508">mRNA splicing</keyword>
<dbReference type="AlphaFoldDB" id="A0AA38VMJ8"/>
<evidence type="ECO:0000256" key="3">
    <source>
        <dbReference type="ARBA" id="ARBA00010306"/>
    </source>
</evidence>
<dbReference type="InterPro" id="IPR034082">
    <property type="entry name" value="R3H_G-patch"/>
</dbReference>
<dbReference type="GO" id="GO:0005634">
    <property type="term" value="C:nucleus"/>
    <property type="evidence" value="ECO:0007669"/>
    <property type="project" value="UniProtKB-SubCell"/>
</dbReference>
<dbReference type="GO" id="GO:0005737">
    <property type="term" value="C:cytoplasm"/>
    <property type="evidence" value="ECO:0007669"/>
    <property type="project" value="UniProtKB-SubCell"/>
</dbReference>
<feature type="region of interest" description="Disordered" evidence="9">
    <location>
        <begin position="406"/>
        <end position="448"/>
    </location>
</feature>
<protein>
    <recommendedName>
        <fullName evidence="4">Protein SQS1</fullName>
    </recommendedName>
</protein>
<dbReference type="PROSITE" id="PS51061">
    <property type="entry name" value="R3H"/>
    <property type="match status" value="1"/>
</dbReference>
<dbReference type="EMBL" id="JANBVN010000127">
    <property type="protein sequence ID" value="KAJ9141987.1"/>
    <property type="molecule type" value="Genomic_DNA"/>
</dbReference>
<dbReference type="Proteomes" id="UP001174691">
    <property type="component" value="Unassembled WGS sequence"/>
</dbReference>
<evidence type="ECO:0000256" key="9">
    <source>
        <dbReference type="SAM" id="MobiDB-lite"/>
    </source>
</evidence>
<proteinExistence type="inferred from homology"/>
<feature type="compositionally biased region" description="Polar residues" evidence="9">
    <location>
        <begin position="360"/>
        <end position="381"/>
    </location>
</feature>
<dbReference type="CDD" id="cd02646">
    <property type="entry name" value="R3H_G-patch"/>
    <property type="match status" value="1"/>
</dbReference>
<evidence type="ECO:0000256" key="7">
    <source>
        <dbReference type="ARBA" id="ARBA00023187"/>
    </source>
</evidence>
<feature type="region of interest" description="Disordered" evidence="9">
    <location>
        <begin position="358"/>
        <end position="385"/>
    </location>
</feature>
<evidence type="ECO:0000256" key="1">
    <source>
        <dbReference type="ARBA" id="ARBA00004123"/>
    </source>
</evidence>
<comment type="similarity">
    <text evidence="3">Belongs to the SQS1 family.</text>
</comment>
<dbReference type="SMART" id="SM00443">
    <property type="entry name" value="G_patch"/>
    <property type="match status" value="1"/>
</dbReference>
<evidence type="ECO:0000259" key="10">
    <source>
        <dbReference type="PROSITE" id="PS50174"/>
    </source>
</evidence>
<feature type="domain" description="R3H" evidence="11">
    <location>
        <begin position="474"/>
        <end position="536"/>
    </location>
</feature>
<dbReference type="GO" id="GO:0003676">
    <property type="term" value="F:nucleic acid binding"/>
    <property type="evidence" value="ECO:0007669"/>
    <property type="project" value="UniProtKB-UniRule"/>
</dbReference>
<evidence type="ECO:0000256" key="8">
    <source>
        <dbReference type="ARBA" id="ARBA00023242"/>
    </source>
</evidence>
<dbReference type="GO" id="GO:0006397">
    <property type="term" value="P:mRNA processing"/>
    <property type="evidence" value="ECO:0007669"/>
    <property type="project" value="UniProtKB-KW"/>
</dbReference>
<feature type="domain" description="G-patch" evidence="10">
    <location>
        <begin position="600"/>
        <end position="643"/>
    </location>
</feature>
<dbReference type="InterPro" id="IPR001374">
    <property type="entry name" value="R3H_dom"/>
</dbReference>
<evidence type="ECO:0000256" key="2">
    <source>
        <dbReference type="ARBA" id="ARBA00004496"/>
    </source>
</evidence>
<gene>
    <name evidence="12" type="ORF">NKR19_g7348</name>
</gene>
<dbReference type="InterPro" id="IPR000467">
    <property type="entry name" value="G_patch_dom"/>
</dbReference>
<keyword evidence="13" id="KW-1185">Reference proteome</keyword>
<feature type="region of interest" description="Disordered" evidence="9">
    <location>
        <begin position="248"/>
        <end position="327"/>
    </location>
</feature>
<keyword evidence="8" id="KW-0539">Nucleus</keyword>
<accession>A0AA38VMJ8</accession>
<feature type="region of interest" description="Disordered" evidence="9">
    <location>
        <begin position="1"/>
        <end position="62"/>
    </location>
</feature>
<organism evidence="12 13">
    <name type="scientific">Coniochaeta hoffmannii</name>
    <dbReference type="NCBI Taxonomy" id="91930"/>
    <lineage>
        <taxon>Eukaryota</taxon>
        <taxon>Fungi</taxon>
        <taxon>Dikarya</taxon>
        <taxon>Ascomycota</taxon>
        <taxon>Pezizomycotina</taxon>
        <taxon>Sordariomycetes</taxon>
        <taxon>Sordariomycetidae</taxon>
        <taxon>Coniochaetales</taxon>
        <taxon>Coniochaetaceae</taxon>
        <taxon>Coniochaeta</taxon>
    </lineage>
</organism>
<dbReference type="Pfam" id="PF01424">
    <property type="entry name" value="R3H"/>
    <property type="match status" value="1"/>
</dbReference>
<evidence type="ECO:0000256" key="4">
    <source>
        <dbReference type="ARBA" id="ARBA00018964"/>
    </source>
</evidence>
<name>A0AA38VMJ8_9PEZI</name>
<keyword evidence="5" id="KW-0963">Cytoplasm</keyword>
<feature type="region of interest" description="Disordered" evidence="9">
    <location>
        <begin position="201"/>
        <end position="232"/>
    </location>
</feature>
<evidence type="ECO:0000256" key="5">
    <source>
        <dbReference type="ARBA" id="ARBA00022490"/>
    </source>
</evidence>
<evidence type="ECO:0000259" key="11">
    <source>
        <dbReference type="PROSITE" id="PS51061"/>
    </source>
</evidence>
<dbReference type="InterPro" id="IPR036867">
    <property type="entry name" value="R3H_dom_sf"/>
</dbReference>
<evidence type="ECO:0000256" key="6">
    <source>
        <dbReference type="ARBA" id="ARBA00022664"/>
    </source>
</evidence>
<reference evidence="12" key="1">
    <citation type="submission" date="2022-07" db="EMBL/GenBank/DDBJ databases">
        <title>Fungi with potential for degradation of polypropylene.</title>
        <authorList>
            <person name="Gostincar C."/>
        </authorList>
    </citation>
    <scope>NUCLEOTIDE SEQUENCE</scope>
    <source>
        <strain evidence="12">EXF-13287</strain>
    </source>
</reference>
<comment type="caution">
    <text evidence="12">The sequence shown here is derived from an EMBL/GenBank/DDBJ whole genome shotgun (WGS) entry which is preliminary data.</text>
</comment>